<feature type="compositionally biased region" description="Polar residues" evidence="1">
    <location>
        <begin position="288"/>
        <end position="298"/>
    </location>
</feature>
<keyword evidence="2" id="KW-0472">Membrane</keyword>
<protein>
    <submittedName>
        <fullName evidence="3">Uncharacterized protein</fullName>
    </submittedName>
</protein>
<dbReference type="Proteomes" id="UP000724874">
    <property type="component" value="Unassembled WGS sequence"/>
</dbReference>
<feature type="transmembrane region" description="Helical" evidence="2">
    <location>
        <begin position="15"/>
        <end position="38"/>
    </location>
</feature>
<reference evidence="3" key="1">
    <citation type="submission" date="2020-11" db="EMBL/GenBank/DDBJ databases">
        <authorList>
            <consortium name="DOE Joint Genome Institute"/>
            <person name="Ahrendt S."/>
            <person name="Riley R."/>
            <person name="Andreopoulos W."/>
            <person name="LaButti K."/>
            <person name="Pangilinan J."/>
            <person name="Ruiz-duenas F.J."/>
            <person name="Barrasa J.M."/>
            <person name="Sanchez-Garcia M."/>
            <person name="Camarero S."/>
            <person name="Miyauchi S."/>
            <person name="Serrano A."/>
            <person name="Linde D."/>
            <person name="Babiker R."/>
            <person name="Drula E."/>
            <person name="Ayuso-Fernandez I."/>
            <person name="Pacheco R."/>
            <person name="Padilla G."/>
            <person name="Ferreira P."/>
            <person name="Barriuso J."/>
            <person name="Kellner H."/>
            <person name="Castanera R."/>
            <person name="Alfaro M."/>
            <person name="Ramirez L."/>
            <person name="Pisabarro A.G."/>
            <person name="Kuo A."/>
            <person name="Tritt A."/>
            <person name="Lipzen A."/>
            <person name="He G."/>
            <person name="Yan M."/>
            <person name="Ng V."/>
            <person name="Cullen D."/>
            <person name="Martin F."/>
            <person name="Rosso M.-N."/>
            <person name="Henrissat B."/>
            <person name="Hibbett D."/>
            <person name="Martinez A.T."/>
            <person name="Grigoriev I.V."/>
        </authorList>
    </citation>
    <scope>NUCLEOTIDE SEQUENCE</scope>
    <source>
        <strain evidence="3">AH 44721</strain>
    </source>
</reference>
<dbReference type="EMBL" id="JADNYJ010000015">
    <property type="protein sequence ID" value="KAF8907238.1"/>
    <property type="molecule type" value="Genomic_DNA"/>
</dbReference>
<dbReference type="AlphaFoldDB" id="A0A9P5TQR1"/>
<sequence>MGYSFLVTNAHNPAVLISACLFYIFLTTVLALAPFYWIPYFLIKSMDVNERGDVLMDIDGEPTMENATPAQQDSGKLPFPKLGSDGSVKMEYLDIHSLRWPELVDLCRQFQITHSSMNMATLRSRLKDFSSREDLWNRLKVGARRAHLGPRSNKDENKAAVQKRSTKRCEVMFKDNPAIARKPLTALAAGQQLGWNEAQHKADMDWAIRISTKYLYYPEETRLQLAAHDAEHLSTPAAQNSLMKQSIESTNLQLARLIEHITASPSQPVITSTAHHVPLSMLSDVSMTSKPSATTSDLPGTAPAPSPAMLPPIFAQDEGLAQPTRTLTLGNGRKLVFTADDIPSPPAVSFAHDIPTLNKMWDDTSEHWDNNSQLWIKGIPIPIIYWKDIYTSKPNVNWKPRQWKGIKGKCFNWKVLVHRYHEGTPDQFWASFSEDGHRLGCKAILSWLSDERKMKNKALVEQIKAEYGDCFTEVFCYKKNGKIYVKSRDCDIVKQYYKEKGIVQDEEEDEADEGSGGDE</sequence>
<name>A0A9P5TQR1_GYMJU</name>
<keyword evidence="2" id="KW-1133">Transmembrane helix</keyword>
<keyword evidence="4" id="KW-1185">Reference proteome</keyword>
<evidence type="ECO:0000313" key="4">
    <source>
        <dbReference type="Proteomes" id="UP000724874"/>
    </source>
</evidence>
<feature type="region of interest" description="Disordered" evidence="1">
    <location>
        <begin position="288"/>
        <end position="312"/>
    </location>
</feature>
<evidence type="ECO:0000256" key="1">
    <source>
        <dbReference type="SAM" id="MobiDB-lite"/>
    </source>
</evidence>
<evidence type="ECO:0000256" key="2">
    <source>
        <dbReference type="SAM" id="Phobius"/>
    </source>
</evidence>
<accession>A0A9P5TQR1</accession>
<organism evidence="3 4">
    <name type="scientific">Gymnopilus junonius</name>
    <name type="common">Spectacular rustgill mushroom</name>
    <name type="synonym">Gymnopilus spectabilis subsp. junonius</name>
    <dbReference type="NCBI Taxonomy" id="109634"/>
    <lineage>
        <taxon>Eukaryota</taxon>
        <taxon>Fungi</taxon>
        <taxon>Dikarya</taxon>
        <taxon>Basidiomycota</taxon>
        <taxon>Agaricomycotina</taxon>
        <taxon>Agaricomycetes</taxon>
        <taxon>Agaricomycetidae</taxon>
        <taxon>Agaricales</taxon>
        <taxon>Agaricineae</taxon>
        <taxon>Hymenogastraceae</taxon>
        <taxon>Gymnopilus</taxon>
    </lineage>
</organism>
<comment type="caution">
    <text evidence="3">The sequence shown here is derived from an EMBL/GenBank/DDBJ whole genome shotgun (WGS) entry which is preliminary data.</text>
</comment>
<gene>
    <name evidence="3" type="ORF">CPB84DRAFT_1843947</name>
</gene>
<keyword evidence="2" id="KW-0812">Transmembrane</keyword>
<evidence type="ECO:0000313" key="3">
    <source>
        <dbReference type="EMBL" id="KAF8907238.1"/>
    </source>
</evidence>
<dbReference type="OrthoDB" id="3049189at2759"/>
<proteinExistence type="predicted"/>